<dbReference type="InterPro" id="IPR026341">
    <property type="entry name" value="T9SS_type_B"/>
</dbReference>
<evidence type="ECO:0000313" key="3">
    <source>
        <dbReference type="Proteomes" id="UP000293925"/>
    </source>
</evidence>
<feature type="domain" description="Bacterial Ig-like" evidence="1">
    <location>
        <begin position="359"/>
        <end position="438"/>
    </location>
</feature>
<gene>
    <name evidence="2" type="ORF">EZ456_10240</name>
</gene>
<evidence type="ECO:0000313" key="2">
    <source>
        <dbReference type="EMBL" id="TCD26903.1"/>
    </source>
</evidence>
<name>A0A4R0PW33_9SPHI</name>
<sequence length="1211" mass="125885">MFMGLLKTALKLISPLILTLYIMRRIFLLLLLLSSFVVNAQVINKAEYFIDTDPGQGNGVNIPIGTDPNTISFVATIPTTSLTEGFHNLNIRTRLDNGIWSHYENRVFYLSKFALEASNVKAAEYFIDADPGNGNGIVIPVATVGATTSFIATIPTTGLANGFHNLIIRSRNELGQWGLGENRVFYTSSSANAADVTAAEFFIDTDPGTGNGTALSVGASGATTTFTASIATTGLTNGFHNLNIRTKNSQGIWGHYENRVFYVSNQGLPAADITAMEFFIDADPGVGNGTAVAVTTGSIVTLIANIPTTELTTGKHFLFLRAKSADGWGGFEKQEFTIGAAVAPAKPIIASVDAKTTSPALTNVNKPVIKGTSEPNVTIEVFNGITSLGIVTADVTGNWTFTPATALADGTLNITTKAKNASNLESVASDVFVVVIDTQAPAIATIVSIDAKTAPNFTTAQNKPIVVGKAEASSTVEVFNGLTKLGEVLADAAGNYSFTPLVALADGNYVIAVSAKDAAGNVSAKSAGFSFNILTLISAAAVIASVDGKTTQNFTTNVNKPIISGTATALLTIEFFNGSTSLGAIAASAGSTFSFTPITALADGNYTITAKAKNSANVSSVASNSFSFTIDTQAPTTPVIVSIVNQTNQNFATNVNRPVITGTGEPGSIIELFNGGISLGFATVDATGKFTFTPATSLPDGTIAITTKAKDAAGNTSSSSNSFTFSVDTVAPNAPLIVNVDSKNTLNFITTNNKPVITGTAEPGTTIEIFNGTTSLGFATVAANGTYTFTPTTALPDGSYVLTLKTKDAAGNVSASSVNFNFTIDATAPSAPIIANVDGKSTQNFSTSNNKPVINVTAENLSSVELFNGTTSLIIANTNATGAFIFTPSSALPDGNYVLTARARDAAGNLSLTSASFSFRIDTAVPIAPIIASVDAKTTQNFTTSNNRPIVNGTAENLATIELFNGITSLGTAIADASGNYSFTPSSALPDGNYVLTARAKDAAENVSVGSLSFSFAVDSKAPSISLIVSVDGKSASPASGTNNKPILLGTAEAGSTITIFANNAIIGIAAATTTGNWIFTPNAELAIGTYNFAITAKDALGNESAKSIAFVYDLVPVDKIVSANNILTPNGDGKNDFLVINNLQYYPKSLVRIYDRAGRILYTANAYKNDWGGDLNGTYLAEGTYYYIVDLGEDFKAFKSYITIIRKSIR</sequence>
<comment type="caution">
    <text evidence="2">The sequence shown here is derived from an EMBL/GenBank/DDBJ whole genome shotgun (WGS) entry which is preliminary data.</text>
</comment>
<reference evidence="2 3" key="1">
    <citation type="submission" date="2019-02" db="EMBL/GenBank/DDBJ databases">
        <title>Pedobacter sp. RP-3-21 sp. nov., isolated from Arctic soil.</title>
        <authorList>
            <person name="Dahal R.H."/>
        </authorList>
    </citation>
    <scope>NUCLEOTIDE SEQUENCE [LARGE SCALE GENOMIC DNA]</scope>
    <source>
        <strain evidence="2 3">RP-3-21</strain>
    </source>
</reference>
<dbReference type="AlphaFoldDB" id="A0A4R0PW33"/>
<dbReference type="Pfam" id="PF13585">
    <property type="entry name" value="CHU_C"/>
    <property type="match status" value="1"/>
</dbReference>
<proteinExistence type="predicted"/>
<dbReference type="Proteomes" id="UP000293925">
    <property type="component" value="Unassembled WGS sequence"/>
</dbReference>
<dbReference type="InterPro" id="IPR013783">
    <property type="entry name" value="Ig-like_fold"/>
</dbReference>
<dbReference type="OrthoDB" id="355609at2"/>
<accession>A0A4R0PW33</accession>
<feature type="domain" description="Bacterial Ig-like" evidence="1">
    <location>
        <begin position="548"/>
        <end position="632"/>
    </location>
</feature>
<dbReference type="InterPro" id="IPR044016">
    <property type="entry name" value="Big_13"/>
</dbReference>
<feature type="domain" description="Bacterial Ig-like" evidence="1">
    <location>
        <begin position="1039"/>
        <end position="1114"/>
    </location>
</feature>
<dbReference type="NCBIfam" id="TIGR04131">
    <property type="entry name" value="Bac_Flav_CTERM"/>
    <property type="match status" value="1"/>
</dbReference>
<feature type="domain" description="Bacterial Ig-like" evidence="1">
    <location>
        <begin position="647"/>
        <end position="729"/>
    </location>
</feature>
<protein>
    <submittedName>
        <fullName evidence="2">T9SS type B sorting domain-containing protein</fullName>
    </submittedName>
</protein>
<feature type="domain" description="Bacterial Ig-like" evidence="1">
    <location>
        <begin position="839"/>
        <end position="923"/>
    </location>
</feature>
<dbReference type="Gene3D" id="2.60.40.10">
    <property type="entry name" value="Immunoglobulins"/>
    <property type="match status" value="8"/>
</dbReference>
<keyword evidence="3" id="KW-1185">Reference proteome</keyword>
<feature type="domain" description="Bacterial Ig-like" evidence="1">
    <location>
        <begin position="747"/>
        <end position="825"/>
    </location>
</feature>
<dbReference type="NCBIfam" id="NF033510">
    <property type="entry name" value="Ca_tandemer"/>
    <property type="match status" value="6"/>
</dbReference>
<feature type="domain" description="Bacterial Ig-like" evidence="1">
    <location>
        <begin position="456"/>
        <end position="533"/>
    </location>
</feature>
<evidence type="ECO:0000259" key="1">
    <source>
        <dbReference type="Pfam" id="PF19077"/>
    </source>
</evidence>
<dbReference type="EMBL" id="SJSO01000007">
    <property type="protein sequence ID" value="TCD26903.1"/>
    <property type="molecule type" value="Genomic_DNA"/>
</dbReference>
<feature type="domain" description="Bacterial Ig-like" evidence="1">
    <location>
        <begin position="940"/>
        <end position="1019"/>
    </location>
</feature>
<organism evidence="2 3">
    <name type="scientific">Pedobacter psychrodurus</name>
    <dbReference type="NCBI Taxonomy" id="2530456"/>
    <lineage>
        <taxon>Bacteria</taxon>
        <taxon>Pseudomonadati</taxon>
        <taxon>Bacteroidota</taxon>
        <taxon>Sphingobacteriia</taxon>
        <taxon>Sphingobacteriales</taxon>
        <taxon>Sphingobacteriaceae</taxon>
        <taxon>Pedobacter</taxon>
    </lineage>
</organism>
<dbReference type="Pfam" id="PF19077">
    <property type="entry name" value="Big_13"/>
    <property type="match status" value="8"/>
</dbReference>